<reference evidence="2 3" key="1">
    <citation type="submission" date="2024-10" db="EMBL/GenBank/DDBJ databases">
        <title>The Natural Products Discovery Center: Release of the First 8490 Sequenced Strains for Exploring Actinobacteria Biosynthetic Diversity.</title>
        <authorList>
            <person name="Kalkreuter E."/>
            <person name="Kautsar S.A."/>
            <person name="Yang D."/>
            <person name="Bader C.D."/>
            <person name="Teijaro C.N."/>
            <person name="Fluegel L."/>
            <person name="Davis C.M."/>
            <person name="Simpson J.R."/>
            <person name="Lauterbach L."/>
            <person name="Steele A.D."/>
            <person name="Gui C."/>
            <person name="Meng S."/>
            <person name="Li G."/>
            <person name="Viehrig K."/>
            <person name="Ye F."/>
            <person name="Su P."/>
            <person name="Kiefer A.F."/>
            <person name="Nichols A."/>
            <person name="Cepeda A.J."/>
            <person name="Yan W."/>
            <person name="Fan B."/>
            <person name="Jiang Y."/>
            <person name="Adhikari A."/>
            <person name="Zheng C.-J."/>
            <person name="Schuster L."/>
            <person name="Cowan T.M."/>
            <person name="Smanski M.J."/>
            <person name="Chevrette M.G."/>
            <person name="De Carvalho L.P.S."/>
            <person name="Shen B."/>
        </authorList>
    </citation>
    <scope>NUCLEOTIDE SEQUENCE [LARGE SCALE GENOMIC DNA]</scope>
    <source>
        <strain evidence="2 3">NPDC053346</strain>
    </source>
</reference>
<evidence type="ECO:0000256" key="1">
    <source>
        <dbReference type="SAM" id="MobiDB-lite"/>
    </source>
</evidence>
<feature type="compositionally biased region" description="Low complexity" evidence="1">
    <location>
        <begin position="10"/>
        <end position="82"/>
    </location>
</feature>
<feature type="compositionally biased region" description="Low complexity" evidence="1">
    <location>
        <begin position="123"/>
        <end position="134"/>
    </location>
</feature>
<evidence type="ECO:0000313" key="3">
    <source>
        <dbReference type="Proteomes" id="UP001614391"/>
    </source>
</evidence>
<keyword evidence="3" id="KW-1185">Reference proteome</keyword>
<organism evidence="2 3">
    <name type="scientific">Streptomyces bikiniensis</name>
    <dbReference type="NCBI Taxonomy" id="1896"/>
    <lineage>
        <taxon>Bacteria</taxon>
        <taxon>Bacillati</taxon>
        <taxon>Actinomycetota</taxon>
        <taxon>Actinomycetes</taxon>
        <taxon>Kitasatosporales</taxon>
        <taxon>Streptomycetaceae</taxon>
        <taxon>Streptomyces</taxon>
    </lineage>
</organism>
<dbReference type="RefSeq" id="WP_399621834.1">
    <property type="nucleotide sequence ID" value="NZ_JBITYT010000024.1"/>
</dbReference>
<feature type="region of interest" description="Disordered" evidence="1">
    <location>
        <begin position="1"/>
        <end position="158"/>
    </location>
</feature>
<evidence type="ECO:0000313" key="2">
    <source>
        <dbReference type="EMBL" id="MFI9123930.1"/>
    </source>
</evidence>
<name>A0ABW8D5K3_STRBI</name>
<dbReference type="EMBL" id="JBITYT010000024">
    <property type="protein sequence ID" value="MFI9123930.1"/>
    <property type="molecule type" value="Genomic_DNA"/>
</dbReference>
<gene>
    <name evidence="2" type="ORF">ACIGW0_31835</name>
</gene>
<accession>A0ABW8D5K3</accession>
<protein>
    <submittedName>
        <fullName evidence="2">Uncharacterized protein</fullName>
    </submittedName>
</protein>
<comment type="caution">
    <text evidence="2">The sequence shown here is derived from an EMBL/GenBank/DDBJ whole genome shotgun (WGS) entry which is preliminary data.</text>
</comment>
<dbReference type="Proteomes" id="UP001614391">
    <property type="component" value="Unassembled WGS sequence"/>
</dbReference>
<sequence>MTLVPPAPATEPTAPASCTDGAGPAPAAPPDQAGTAVPEAAVPAPRPEATAPTPETATGPGPDPAPSRGAAPAAPGAAQTPRTRPRFGTVPLAGPSRAGAARRRGDVPSVRAVRLTDEPPAPVERAAAPAAVTPVPLPVPPPAVRAVPTENRPEEPQP</sequence>
<proteinExistence type="predicted"/>